<keyword evidence="3 7" id="KW-0694">RNA-binding</keyword>
<evidence type="ECO:0000256" key="1">
    <source>
        <dbReference type="ARBA" id="ARBA00009451"/>
    </source>
</evidence>
<dbReference type="HAMAP" id="MF_01331_B">
    <property type="entry name" value="Ribosomal_uL22_B"/>
    <property type="match status" value="1"/>
</dbReference>
<evidence type="ECO:0000256" key="2">
    <source>
        <dbReference type="ARBA" id="ARBA00022730"/>
    </source>
</evidence>
<evidence type="ECO:0000256" key="9">
    <source>
        <dbReference type="RuleBase" id="RU004006"/>
    </source>
</evidence>
<keyword evidence="2 7" id="KW-0699">rRNA-binding</keyword>
<dbReference type="GO" id="GO:0019843">
    <property type="term" value="F:rRNA binding"/>
    <property type="evidence" value="ECO:0007669"/>
    <property type="project" value="UniProtKB-UniRule"/>
</dbReference>
<dbReference type="InterPro" id="IPR036394">
    <property type="entry name" value="Ribosomal_uL22_sf"/>
</dbReference>
<keyword evidence="5 7" id="KW-0687">Ribonucleoprotein</keyword>
<keyword evidence="4 7" id="KW-0689">Ribosomal protein</keyword>
<evidence type="ECO:0000256" key="3">
    <source>
        <dbReference type="ARBA" id="ARBA00022884"/>
    </source>
</evidence>
<evidence type="ECO:0000256" key="10">
    <source>
        <dbReference type="RuleBase" id="RU004008"/>
    </source>
</evidence>
<comment type="similarity">
    <text evidence="1 7 8">Belongs to the universal ribosomal protein uL22 family.</text>
</comment>
<proteinExistence type="inferred from homology"/>
<reference evidence="11 12" key="1">
    <citation type="journal article" date="2016" name="Nat. Commun.">
        <title>Thousands of microbial genomes shed light on interconnected biogeochemical processes in an aquifer system.</title>
        <authorList>
            <person name="Anantharaman K."/>
            <person name="Brown C.T."/>
            <person name="Hug L.A."/>
            <person name="Sharon I."/>
            <person name="Castelle C.J."/>
            <person name="Probst A.J."/>
            <person name="Thomas B.C."/>
            <person name="Singh A."/>
            <person name="Wilkins M.J."/>
            <person name="Karaoz U."/>
            <person name="Brodie E.L."/>
            <person name="Williams K.H."/>
            <person name="Hubbard S.S."/>
            <person name="Banfield J.F."/>
        </authorList>
    </citation>
    <scope>NUCLEOTIDE SEQUENCE [LARGE SCALE GENOMIC DNA]</scope>
</reference>
<dbReference type="EMBL" id="MFJD01000001">
    <property type="protein sequence ID" value="OGG04995.1"/>
    <property type="molecule type" value="Genomic_DNA"/>
</dbReference>
<comment type="function">
    <text evidence="7">The globular domain of the protein is located near the polypeptide exit tunnel on the outside of the subunit, while an extended beta-hairpin is found that lines the wall of the exit tunnel in the center of the 70S ribosome.</text>
</comment>
<dbReference type="AlphaFoldDB" id="A0A1F5YXY2"/>
<evidence type="ECO:0000256" key="8">
    <source>
        <dbReference type="RuleBase" id="RU004005"/>
    </source>
</evidence>
<evidence type="ECO:0000256" key="5">
    <source>
        <dbReference type="ARBA" id="ARBA00023274"/>
    </source>
</evidence>
<comment type="caution">
    <text evidence="11">The sequence shown here is derived from an EMBL/GenBank/DDBJ whole genome shotgun (WGS) entry which is preliminary data.</text>
</comment>
<dbReference type="InterPro" id="IPR001063">
    <property type="entry name" value="Ribosomal_uL22"/>
</dbReference>
<organism evidence="11 12">
    <name type="scientific">Candidatus Gottesmanbacteria bacterium RBG_16_52_11</name>
    <dbReference type="NCBI Taxonomy" id="1798374"/>
    <lineage>
        <taxon>Bacteria</taxon>
        <taxon>Candidatus Gottesmaniibacteriota</taxon>
    </lineage>
</organism>
<evidence type="ECO:0000256" key="4">
    <source>
        <dbReference type="ARBA" id="ARBA00022980"/>
    </source>
</evidence>
<comment type="function">
    <text evidence="7 10">This protein binds specifically to 23S rRNA; its binding is stimulated by other ribosomal proteins, e.g., L4, L17, and L20. It is important during the early stages of 50S assembly. It makes multiple contacts with different domains of the 23S rRNA in the assembled 50S subunit and ribosome.</text>
</comment>
<sequence length="124" mass="13897">MKFQATAKYLRISTRKVRLVADSIRRMPAEVARQQLERMPRRAAKMISGVLASAMANAKTANAGSQLMIDEIEVMGGPAMKRWRAVARGSAHGYKKRMTHIRIVLSDDTYPEADAKRKEEVKPA</sequence>
<protein>
    <recommendedName>
        <fullName evidence="6 7">Large ribosomal subunit protein uL22</fullName>
    </recommendedName>
</protein>
<evidence type="ECO:0000313" key="12">
    <source>
        <dbReference type="Proteomes" id="UP000178448"/>
    </source>
</evidence>
<evidence type="ECO:0000313" key="11">
    <source>
        <dbReference type="EMBL" id="OGG04995.1"/>
    </source>
</evidence>
<gene>
    <name evidence="7" type="primary">rplV</name>
    <name evidence="11" type="ORF">A2Z33_06930</name>
</gene>
<dbReference type="STRING" id="1798374.A2Z33_06930"/>
<comment type="subunit">
    <text evidence="7 9">Part of the 50S ribosomal subunit.</text>
</comment>
<dbReference type="GO" id="GO:0022625">
    <property type="term" value="C:cytosolic large ribosomal subunit"/>
    <property type="evidence" value="ECO:0007669"/>
    <property type="project" value="TreeGrafter"/>
</dbReference>
<dbReference type="PANTHER" id="PTHR13501:SF8">
    <property type="entry name" value="LARGE RIBOSOMAL SUBUNIT PROTEIN UL22M"/>
    <property type="match status" value="1"/>
</dbReference>
<name>A0A1F5YXY2_9BACT</name>
<accession>A0A1F5YXY2</accession>
<dbReference type="Proteomes" id="UP000178448">
    <property type="component" value="Unassembled WGS sequence"/>
</dbReference>
<dbReference type="Gene3D" id="3.90.470.10">
    <property type="entry name" value="Ribosomal protein L22/L17"/>
    <property type="match status" value="1"/>
</dbReference>
<dbReference type="GO" id="GO:0006412">
    <property type="term" value="P:translation"/>
    <property type="evidence" value="ECO:0007669"/>
    <property type="project" value="UniProtKB-UniRule"/>
</dbReference>
<dbReference type="GO" id="GO:0003735">
    <property type="term" value="F:structural constituent of ribosome"/>
    <property type="evidence" value="ECO:0007669"/>
    <property type="project" value="InterPro"/>
</dbReference>
<evidence type="ECO:0000256" key="7">
    <source>
        <dbReference type="HAMAP-Rule" id="MF_01331"/>
    </source>
</evidence>
<dbReference type="Pfam" id="PF00237">
    <property type="entry name" value="Ribosomal_L22"/>
    <property type="match status" value="1"/>
</dbReference>
<dbReference type="InterPro" id="IPR005727">
    <property type="entry name" value="Ribosomal_uL22_bac/chlpt-type"/>
</dbReference>
<dbReference type="CDD" id="cd00336">
    <property type="entry name" value="Ribosomal_L22"/>
    <property type="match status" value="1"/>
</dbReference>
<dbReference type="InterPro" id="IPR047867">
    <property type="entry name" value="Ribosomal_uL22_bac/org-type"/>
</dbReference>
<dbReference type="SUPFAM" id="SSF54843">
    <property type="entry name" value="Ribosomal protein L22"/>
    <property type="match status" value="1"/>
</dbReference>
<dbReference type="PANTHER" id="PTHR13501">
    <property type="entry name" value="CHLOROPLAST 50S RIBOSOMAL PROTEIN L22-RELATED"/>
    <property type="match status" value="1"/>
</dbReference>
<evidence type="ECO:0000256" key="6">
    <source>
        <dbReference type="ARBA" id="ARBA00035207"/>
    </source>
</evidence>